<name>A0A5B8Z8D0_CYTDA</name>
<sequence>MSKKQKTIFVISLVVNSLLIVCLVIGYLKMSLVHKELFYTEVQYKLVELDGLIEHQKKNDWSDPNLVTTQLGDVLNGLDVATNSGKYSGWLSNDERMTMERLNSALRQYPHDELYKFDVLTQSDKNDFEDLQSKLQNVGFGMDMTISNDWKTFIIKSEKLLDLLVNN</sequence>
<dbReference type="AlphaFoldDB" id="A0A5B8Z8D0"/>
<dbReference type="KEGG" id="bda:FSZ17_12335"/>
<reference evidence="3" key="1">
    <citation type="submission" date="2019-08" db="EMBL/GenBank/DDBJ databases">
        <authorList>
            <person name="Zheng X."/>
        </authorList>
    </citation>
    <scope>NUCLEOTIDE SEQUENCE [LARGE SCALE GENOMIC DNA]</scope>
    <source>
        <strain evidence="3">FJAT-25496</strain>
    </source>
</reference>
<protein>
    <submittedName>
        <fullName evidence="2">Uncharacterized protein</fullName>
    </submittedName>
</protein>
<dbReference type="EMBL" id="CP042593">
    <property type="protein sequence ID" value="QED47969.1"/>
    <property type="molecule type" value="Genomic_DNA"/>
</dbReference>
<evidence type="ECO:0000313" key="3">
    <source>
        <dbReference type="Proteomes" id="UP000321555"/>
    </source>
</evidence>
<keyword evidence="3" id="KW-1185">Reference proteome</keyword>
<feature type="transmembrane region" description="Helical" evidence="1">
    <location>
        <begin position="7"/>
        <end position="28"/>
    </location>
</feature>
<evidence type="ECO:0000313" key="2">
    <source>
        <dbReference type="EMBL" id="QED47969.1"/>
    </source>
</evidence>
<keyword evidence="1" id="KW-0812">Transmembrane</keyword>
<dbReference type="OrthoDB" id="2870318at2"/>
<organism evidence="2 3">
    <name type="scientific">Cytobacillus dafuensis</name>
    <name type="common">Bacillus dafuensis</name>
    <dbReference type="NCBI Taxonomy" id="1742359"/>
    <lineage>
        <taxon>Bacteria</taxon>
        <taxon>Bacillati</taxon>
        <taxon>Bacillota</taxon>
        <taxon>Bacilli</taxon>
        <taxon>Bacillales</taxon>
        <taxon>Bacillaceae</taxon>
        <taxon>Cytobacillus</taxon>
    </lineage>
</organism>
<accession>A0A5B8Z8D0</accession>
<gene>
    <name evidence="2" type="ORF">FSZ17_12335</name>
</gene>
<keyword evidence="1" id="KW-1133">Transmembrane helix</keyword>
<dbReference type="Proteomes" id="UP000321555">
    <property type="component" value="Chromosome"/>
</dbReference>
<evidence type="ECO:0000256" key="1">
    <source>
        <dbReference type="SAM" id="Phobius"/>
    </source>
</evidence>
<keyword evidence="1" id="KW-0472">Membrane</keyword>
<dbReference type="RefSeq" id="WP_057776467.1">
    <property type="nucleotide sequence ID" value="NZ_CP042593.1"/>
</dbReference>
<proteinExistence type="predicted"/>